<dbReference type="SUPFAM" id="SSF50978">
    <property type="entry name" value="WD40 repeat-like"/>
    <property type="match status" value="1"/>
</dbReference>
<keyword evidence="5" id="KW-0677">Repeat</keyword>
<accession>A0ABQ7GFY6</accession>
<keyword evidence="7" id="KW-0539">Nucleus</keyword>
<comment type="similarity">
    <text evidence="2">Belongs to the WD repeat SEC13 family.</text>
</comment>
<evidence type="ECO:0000256" key="1">
    <source>
        <dbReference type="ARBA" id="ARBA00004259"/>
    </source>
</evidence>
<keyword evidence="6" id="KW-0653">Protein transport</keyword>
<keyword evidence="3" id="KW-0813">Transport</keyword>
<dbReference type="InterPro" id="IPR037363">
    <property type="entry name" value="Sec13/Seh1_fam"/>
</dbReference>
<keyword evidence="9" id="KW-1185">Reference proteome</keyword>
<organism evidence="8 9">
    <name type="scientific">Dunaliella salina</name>
    <name type="common">Green alga</name>
    <name type="synonym">Protococcus salinus</name>
    <dbReference type="NCBI Taxonomy" id="3046"/>
    <lineage>
        <taxon>Eukaryota</taxon>
        <taxon>Viridiplantae</taxon>
        <taxon>Chlorophyta</taxon>
        <taxon>core chlorophytes</taxon>
        <taxon>Chlorophyceae</taxon>
        <taxon>CS clade</taxon>
        <taxon>Chlamydomonadales</taxon>
        <taxon>Dunaliellaceae</taxon>
        <taxon>Dunaliella</taxon>
    </lineage>
</organism>
<protein>
    <submittedName>
        <fullName evidence="8">Uncharacterized protein</fullName>
    </submittedName>
</protein>
<evidence type="ECO:0000256" key="5">
    <source>
        <dbReference type="ARBA" id="ARBA00022737"/>
    </source>
</evidence>
<reference evidence="8" key="1">
    <citation type="submission" date="2017-08" db="EMBL/GenBank/DDBJ databases">
        <authorList>
            <person name="Polle J.E."/>
            <person name="Barry K."/>
            <person name="Cushman J."/>
            <person name="Schmutz J."/>
            <person name="Tran D."/>
            <person name="Hathwaick L.T."/>
            <person name="Yim W.C."/>
            <person name="Jenkins J."/>
            <person name="Mckie-Krisberg Z.M."/>
            <person name="Prochnik S."/>
            <person name="Lindquist E."/>
            <person name="Dockter R.B."/>
            <person name="Adam C."/>
            <person name="Molina H."/>
            <person name="Bunkerborg J."/>
            <person name="Jin E."/>
            <person name="Buchheim M."/>
            <person name="Magnuson J."/>
        </authorList>
    </citation>
    <scope>NUCLEOTIDE SEQUENCE</scope>
    <source>
        <strain evidence="8">CCAP 19/18</strain>
    </source>
</reference>
<dbReference type="Gene3D" id="2.130.10.10">
    <property type="entry name" value="YVTN repeat-like/Quinoprotein amine dehydrogenase"/>
    <property type="match status" value="1"/>
</dbReference>
<name>A0ABQ7GFY6_DUNSA</name>
<evidence type="ECO:0000256" key="6">
    <source>
        <dbReference type="ARBA" id="ARBA00022927"/>
    </source>
</evidence>
<keyword evidence="4" id="KW-0853">WD repeat</keyword>
<dbReference type="Pfam" id="PF00400">
    <property type="entry name" value="WD40"/>
    <property type="match status" value="1"/>
</dbReference>
<dbReference type="Proteomes" id="UP000815325">
    <property type="component" value="Unassembled WGS sequence"/>
</dbReference>
<comment type="subcellular location">
    <subcellularLocation>
        <location evidence="1">Nucleus envelope</location>
    </subcellularLocation>
</comment>
<evidence type="ECO:0000256" key="7">
    <source>
        <dbReference type="ARBA" id="ARBA00023242"/>
    </source>
</evidence>
<comment type="caution">
    <text evidence="8">The sequence shown here is derived from an EMBL/GenBank/DDBJ whole genome shotgun (WGS) entry which is preliminary data.</text>
</comment>
<evidence type="ECO:0000256" key="4">
    <source>
        <dbReference type="ARBA" id="ARBA00022574"/>
    </source>
</evidence>
<dbReference type="PANTHER" id="PTHR11024">
    <property type="entry name" value="NUCLEAR PORE COMPLEX PROTEIN SEC13 / SEH1 FAMILY MEMBER"/>
    <property type="match status" value="1"/>
</dbReference>
<dbReference type="PANTHER" id="PTHR11024:SF3">
    <property type="entry name" value="NUCLEOPORIN SEH1"/>
    <property type="match status" value="1"/>
</dbReference>
<dbReference type="InterPro" id="IPR001680">
    <property type="entry name" value="WD40_rpt"/>
</dbReference>
<proteinExistence type="inferred from homology"/>
<dbReference type="InterPro" id="IPR036322">
    <property type="entry name" value="WD40_repeat_dom_sf"/>
</dbReference>
<dbReference type="SMART" id="SM00320">
    <property type="entry name" value="WD40"/>
    <property type="match status" value="2"/>
</dbReference>
<dbReference type="InterPro" id="IPR015943">
    <property type="entry name" value="WD40/YVTN_repeat-like_dom_sf"/>
</dbReference>
<sequence>MSTVKASWSQLSVDGAVLTHARNLTGTLLATSSSVQEGGSFVQVWVPDVAAADWMVKSVLQVPHPITKLAWAHPESGPLLAGASEQGAVYVWEPPRPWQAIKPGQGQSAMEFQEEDVGDEEREWQCNATLPCGIAPVRHICFAPRQHGLLLSAASEDGCVRIWEAGGPLAPNSWTLLSQLQVATPRAKGGPGCTSMSWRCFSPGVPPSLVVGTADEAVVMQYVHAHMAWKVGLWNNVGTANEADHAVCECTPDMDGFGSNVGTANEAVVMQFVSAHLTWMVSFGSNVGTANEAVVMQFVSAHLTWMVSFGSNVGTANEAVVMQFVSAHLT</sequence>
<dbReference type="EMBL" id="MU069806">
    <property type="protein sequence ID" value="KAF5833522.1"/>
    <property type="molecule type" value="Genomic_DNA"/>
</dbReference>
<evidence type="ECO:0000256" key="2">
    <source>
        <dbReference type="ARBA" id="ARBA00010102"/>
    </source>
</evidence>
<gene>
    <name evidence="8" type="ORF">DUNSADRAFT_10173</name>
</gene>
<evidence type="ECO:0000313" key="8">
    <source>
        <dbReference type="EMBL" id="KAF5833522.1"/>
    </source>
</evidence>
<evidence type="ECO:0000256" key="3">
    <source>
        <dbReference type="ARBA" id="ARBA00022448"/>
    </source>
</evidence>
<evidence type="ECO:0000313" key="9">
    <source>
        <dbReference type="Proteomes" id="UP000815325"/>
    </source>
</evidence>